<reference evidence="1" key="1">
    <citation type="submission" date="2023-07" db="EMBL/GenBank/DDBJ databases">
        <title>Black Yeasts Isolated from many extreme environments.</title>
        <authorList>
            <person name="Coleine C."/>
            <person name="Stajich J.E."/>
            <person name="Selbmann L."/>
        </authorList>
    </citation>
    <scope>NUCLEOTIDE SEQUENCE</scope>
    <source>
        <strain evidence="1">CCFEE 5714</strain>
    </source>
</reference>
<evidence type="ECO:0000313" key="2">
    <source>
        <dbReference type="Proteomes" id="UP001281147"/>
    </source>
</evidence>
<comment type="caution">
    <text evidence="1">The sequence shown here is derived from an EMBL/GenBank/DDBJ whole genome shotgun (WGS) entry which is preliminary data.</text>
</comment>
<gene>
    <name evidence="1" type="ORF">LTR37_007380</name>
</gene>
<sequence length="117" mass="13546">MTDQELMDTYDYYASKQPSLFQEYIDGVKMNKAMVLDGMPVRRRKNGVDRSELGRERNGMGLPGLEAVFESIEHVKQPNTDTGKRARRRQMQAEAAVRRRREAEQESERLARSLSQP</sequence>
<name>A0ACC3NEM3_9PEZI</name>
<protein>
    <submittedName>
        <fullName evidence="1">Uncharacterized protein</fullName>
    </submittedName>
</protein>
<keyword evidence="2" id="KW-1185">Reference proteome</keyword>
<accession>A0ACC3NEM3</accession>
<evidence type="ECO:0000313" key="1">
    <source>
        <dbReference type="EMBL" id="KAK3715170.1"/>
    </source>
</evidence>
<dbReference type="Proteomes" id="UP001281147">
    <property type="component" value="Unassembled WGS sequence"/>
</dbReference>
<dbReference type="EMBL" id="JAUTXU010000051">
    <property type="protein sequence ID" value="KAK3715170.1"/>
    <property type="molecule type" value="Genomic_DNA"/>
</dbReference>
<proteinExistence type="predicted"/>
<organism evidence="1 2">
    <name type="scientific">Vermiconidia calcicola</name>
    <dbReference type="NCBI Taxonomy" id="1690605"/>
    <lineage>
        <taxon>Eukaryota</taxon>
        <taxon>Fungi</taxon>
        <taxon>Dikarya</taxon>
        <taxon>Ascomycota</taxon>
        <taxon>Pezizomycotina</taxon>
        <taxon>Dothideomycetes</taxon>
        <taxon>Dothideomycetidae</taxon>
        <taxon>Mycosphaerellales</taxon>
        <taxon>Extremaceae</taxon>
        <taxon>Vermiconidia</taxon>
    </lineage>
</organism>